<dbReference type="EMBL" id="JRFS01000042">
    <property type="protein sequence ID" value="PWE82513.1"/>
    <property type="molecule type" value="Genomic_DNA"/>
</dbReference>
<comment type="caution">
    <text evidence="4">The sequence shown here is derived from an EMBL/GenBank/DDBJ whole genome shotgun (WGS) entry which is preliminary data.</text>
</comment>
<dbReference type="InterPro" id="IPR042229">
    <property type="entry name" value="Listeria/Bacterioides_rpt_sf"/>
</dbReference>
<evidence type="ECO:0000259" key="3">
    <source>
        <dbReference type="SMART" id="SM00287"/>
    </source>
</evidence>
<comment type="subcellular location">
    <subcellularLocation>
        <location evidence="1">Cell envelope</location>
    </subcellularLocation>
</comment>
<dbReference type="AlphaFoldDB" id="A0A2U2EDC5"/>
<name>A0A2U2EDC5_9FIRM</name>
<organism evidence="4 5">
    <name type="scientific">Agathobacter rectalis</name>
    <dbReference type="NCBI Taxonomy" id="39491"/>
    <lineage>
        <taxon>Bacteria</taxon>
        <taxon>Bacillati</taxon>
        <taxon>Bacillota</taxon>
        <taxon>Clostridia</taxon>
        <taxon>Lachnospirales</taxon>
        <taxon>Lachnospiraceae</taxon>
        <taxon>Agathobacter</taxon>
    </lineage>
</organism>
<feature type="signal peptide" evidence="2">
    <location>
        <begin position="1"/>
        <end position="27"/>
    </location>
</feature>
<feature type="non-terminal residue" evidence="4">
    <location>
        <position position="665"/>
    </location>
</feature>
<protein>
    <recommendedName>
        <fullName evidence="3">SH3b domain-containing protein</fullName>
    </recommendedName>
</protein>
<proteinExistence type="predicted"/>
<dbReference type="Pfam" id="PF08239">
    <property type="entry name" value="SH3_3"/>
    <property type="match status" value="1"/>
</dbReference>
<dbReference type="InterPro" id="IPR003646">
    <property type="entry name" value="SH3-like_bac-type"/>
</dbReference>
<feature type="domain" description="SH3b" evidence="3">
    <location>
        <begin position="207"/>
        <end position="270"/>
    </location>
</feature>
<dbReference type="GO" id="GO:0030313">
    <property type="term" value="C:cell envelope"/>
    <property type="evidence" value="ECO:0007669"/>
    <property type="project" value="UniProtKB-SubCell"/>
</dbReference>
<evidence type="ECO:0000256" key="1">
    <source>
        <dbReference type="ARBA" id="ARBA00004196"/>
    </source>
</evidence>
<dbReference type="Gene3D" id="2.60.40.4270">
    <property type="entry name" value="Listeria-Bacteroides repeat domain"/>
    <property type="match status" value="1"/>
</dbReference>
<accession>A0A2U2EDC5</accession>
<dbReference type="Proteomes" id="UP000245905">
    <property type="component" value="Unassembled WGS sequence"/>
</dbReference>
<dbReference type="Gene3D" id="2.30.30.40">
    <property type="entry name" value="SH3 Domains"/>
    <property type="match status" value="1"/>
</dbReference>
<dbReference type="RefSeq" id="WP_146189306.1">
    <property type="nucleotide sequence ID" value="NZ_JRFS01000042.1"/>
</dbReference>
<evidence type="ECO:0000313" key="4">
    <source>
        <dbReference type="EMBL" id="PWE82513.1"/>
    </source>
</evidence>
<sequence>MKKKFKKLVVCCIVMCLMVTLTPSIKAYAITRNDVSQKLESLMKQYVGRTGTWSYAGGSQCYGFAHMIFDNVFNRGSKQVGNGALSSNPTNYKLNNVASDIKTIGTLGPGYSAGQLENLLEKAAPGDYIQVRRNSSGNPHSMICVNVDGSANTIEIFDANSDGRGTVKHYTQSFSTFKSKNAGVSVYRYYDYYPDIPVHNCDDHKGTERWKVSVSSVLNIRSGPSTSNSIVGTLSNGTEIYICEKIDNGGYTWGKLSSGQGWVALSGNAEYMCGTIPPSYHIQMETWFSDTPMGNEIKECNTQDDVYLCYKIFDKNSGKYLDQLMSSNYSVKETIYNPDGTEAFSYTYNNDNNWIKIGNARTGGTYKGKVEVTGDWNGNSERTVNFIERKDQIEDGVSLNDAFSSQVDSVEKNQKVIYWYKMFDANSNLAFNQYRNREYTVKQEVYSPSGEKIKEKSYNKEDSGSLEFTAFSIGKYKCKTTITINGKDIALEKTLDVHDIYTIEYDANGGQNAPETEQKHYGKDILISSNKPDKSYIVYYNPNGGTISRRGQYFSCSFLSWNTDKYGSGITYFAGDTYSKNDSVVLYAQYENPKFQGSPSIYRDGYTFEGWYTEKNGGTKVKEGDVLTGSQALWAHWKQNLSISVSADKNKVNVGQKVVVSGTAT</sequence>
<dbReference type="NCBIfam" id="TIGR02543">
    <property type="entry name" value="List_Bact_rpt"/>
    <property type="match status" value="1"/>
</dbReference>
<keyword evidence="2" id="KW-0732">Signal</keyword>
<dbReference type="Pfam" id="PF09479">
    <property type="entry name" value="Flg_new"/>
    <property type="match status" value="1"/>
</dbReference>
<gene>
    <name evidence="4" type="ORF">LD38_14695</name>
</gene>
<dbReference type="SMART" id="SM00287">
    <property type="entry name" value="SH3b"/>
    <property type="match status" value="1"/>
</dbReference>
<reference evidence="4 5" key="1">
    <citation type="submission" date="2014-09" db="EMBL/GenBank/DDBJ databases">
        <title>Butyrate-producing bacteria isolated from human gut.</title>
        <authorList>
            <person name="Zhang Q."/>
            <person name="Zhao L."/>
        </authorList>
    </citation>
    <scope>NUCLEOTIDE SEQUENCE [LARGE SCALE GENOMIC DNA]</scope>
    <source>
        <strain evidence="4 5">R22</strain>
    </source>
</reference>
<feature type="chain" id="PRO_5039077811" description="SH3b domain-containing protein" evidence="2">
    <location>
        <begin position="28"/>
        <end position="665"/>
    </location>
</feature>
<dbReference type="InterPro" id="IPR013378">
    <property type="entry name" value="InlB-like_B-rpt"/>
</dbReference>
<evidence type="ECO:0000256" key="2">
    <source>
        <dbReference type="SAM" id="SignalP"/>
    </source>
</evidence>
<evidence type="ECO:0000313" key="5">
    <source>
        <dbReference type="Proteomes" id="UP000245905"/>
    </source>
</evidence>